<evidence type="ECO:0000313" key="4">
    <source>
        <dbReference type="EMBL" id="KNC56394.1"/>
    </source>
</evidence>
<dbReference type="Pfam" id="PF00498">
    <property type="entry name" value="FHA"/>
    <property type="match status" value="1"/>
</dbReference>
<protein>
    <recommendedName>
        <fullName evidence="6">FHA domain-containing protein</fullName>
    </recommendedName>
</protein>
<evidence type="ECO:0000259" key="2">
    <source>
        <dbReference type="PROSITE" id="PS50006"/>
    </source>
</evidence>
<dbReference type="EMBL" id="GL349441">
    <property type="protein sequence ID" value="KNC56394.1"/>
    <property type="molecule type" value="Genomic_DNA"/>
</dbReference>
<dbReference type="InterPro" id="IPR036116">
    <property type="entry name" value="FN3_sf"/>
</dbReference>
<dbReference type="InterPro" id="IPR008984">
    <property type="entry name" value="SMAD_FHA_dom_sf"/>
</dbReference>
<dbReference type="PROSITE" id="PS50006">
    <property type="entry name" value="FHA_DOMAIN"/>
    <property type="match status" value="1"/>
</dbReference>
<dbReference type="SMART" id="SM00240">
    <property type="entry name" value="FHA"/>
    <property type="match status" value="1"/>
</dbReference>
<feature type="compositionally biased region" description="Low complexity" evidence="1">
    <location>
        <begin position="290"/>
        <end position="323"/>
    </location>
</feature>
<dbReference type="PANTHER" id="PTHR24099">
    <property type="entry name" value="E3 UBIQUITIN-PROTEIN LIGASE TRIM36-RELATED"/>
    <property type="match status" value="1"/>
</dbReference>
<dbReference type="SUPFAM" id="SSF49879">
    <property type="entry name" value="SMAD/FHA domain"/>
    <property type="match status" value="1"/>
</dbReference>
<evidence type="ECO:0008006" key="6">
    <source>
        <dbReference type="Google" id="ProtNLM"/>
    </source>
</evidence>
<dbReference type="AlphaFoldDB" id="A0A0L0DVP7"/>
<dbReference type="Pfam" id="PF00041">
    <property type="entry name" value="fn3"/>
    <property type="match status" value="1"/>
</dbReference>
<dbReference type="InterPro" id="IPR050617">
    <property type="entry name" value="E3_ligase_FN3/SPRY"/>
</dbReference>
<dbReference type="PROSITE" id="PS50853">
    <property type="entry name" value="FN3"/>
    <property type="match status" value="1"/>
</dbReference>
<dbReference type="InterPro" id="IPR003961">
    <property type="entry name" value="FN3_dom"/>
</dbReference>
<dbReference type="CDD" id="cd00063">
    <property type="entry name" value="FN3"/>
    <property type="match status" value="1"/>
</dbReference>
<feature type="domain" description="FHA" evidence="2">
    <location>
        <begin position="92"/>
        <end position="148"/>
    </location>
</feature>
<organism evidence="4 5">
    <name type="scientific">Thecamonas trahens ATCC 50062</name>
    <dbReference type="NCBI Taxonomy" id="461836"/>
    <lineage>
        <taxon>Eukaryota</taxon>
        <taxon>Apusozoa</taxon>
        <taxon>Apusomonadida</taxon>
        <taxon>Apusomonadidae</taxon>
        <taxon>Thecamonas</taxon>
    </lineage>
</organism>
<name>A0A0L0DVP7_THETB</name>
<accession>A0A0L0DVP7</accession>
<feature type="domain" description="Fibronectin type-III" evidence="3">
    <location>
        <begin position="198"/>
        <end position="294"/>
    </location>
</feature>
<dbReference type="Proteomes" id="UP000054408">
    <property type="component" value="Unassembled WGS sequence"/>
</dbReference>
<evidence type="ECO:0000259" key="3">
    <source>
        <dbReference type="PROSITE" id="PS50853"/>
    </source>
</evidence>
<evidence type="ECO:0000313" key="5">
    <source>
        <dbReference type="Proteomes" id="UP000054408"/>
    </source>
</evidence>
<dbReference type="InterPro" id="IPR000253">
    <property type="entry name" value="FHA_dom"/>
</dbReference>
<dbReference type="RefSeq" id="XP_013760908.1">
    <property type="nucleotide sequence ID" value="XM_013905454.1"/>
</dbReference>
<dbReference type="Gene3D" id="2.60.40.10">
    <property type="entry name" value="Immunoglobulins"/>
    <property type="match status" value="1"/>
</dbReference>
<gene>
    <name evidence="4" type="ORF">AMSG_02363</name>
</gene>
<feature type="region of interest" description="Disordered" evidence="1">
    <location>
        <begin position="285"/>
        <end position="323"/>
    </location>
</feature>
<dbReference type="InterPro" id="IPR013783">
    <property type="entry name" value="Ig-like_fold"/>
</dbReference>
<dbReference type="Gene3D" id="2.60.200.20">
    <property type="match status" value="1"/>
</dbReference>
<dbReference type="SMART" id="SM00060">
    <property type="entry name" value="FN3"/>
    <property type="match status" value="1"/>
</dbReference>
<evidence type="ECO:0000256" key="1">
    <source>
        <dbReference type="SAM" id="MobiDB-lite"/>
    </source>
</evidence>
<dbReference type="SUPFAM" id="SSF49265">
    <property type="entry name" value="Fibronectin type III"/>
    <property type="match status" value="1"/>
</dbReference>
<dbReference type="OrthoDB" id="6234674at2759"/>
<keyword evidence="5" id="KW-1185">Reference proteome</keyword>
<reference evidence="4 5" key="1">
    <citation type="submission" date="2010-05" db="EMBL/GenBank/DDBJ databases">
        <title>The Genome Sequence of Thecamonas trahens ATCC 50062.</title>
        <authorList>
            <consortium name="The Broad Institute Genome Sequencing Platform"/>
            <person name="Russ C."/>
            <person name="Cuomo C."/>
            <person name="Shea T."/>
            <person name="Young S.K."/>
            <person name="Zeng Q."/>
            <person name="Koehrsen M."/>
            <person name="Haas B."/>
            <person name="Borodovsky M."/>
            <person name="Guigo R."/>
            <person name="Alvarado L."/>
            <person name="Berlin A."/>
            <person name="Bochicchio J."/>
            <person name="Borenstein D."/>
            <person name="Chapman S."/>
            <person name="Chen Z."/>
            <person name="Freedman E."/>
            <person name="Gellesch M."/>
            <person name="Goldberg J."/>
            <person name="Griggs A."/>
            <person name="Gujja S."/>
            <person name="Heilman E."/>
            <person name="Heiman D."/>
            <person name="Hepburn T."/>
            <person name="Howarth C."/>
            <person name="Jen D."/>
            <person name="Larson L."/>
            <person name="Mehta T."/>
            <person name="Park D."/>
            <person name="Pearson M."/>
            <person name="Roberts A."/>
            <person name="Saif S."/>
            <person name="Shenoy N."/>
            <person name="Sisk P."/>
            <person name="Stolte C."/>
            <person name="Sykes S."/>
            <person name="Thomson T."/>
            <person name="Walk T."/>
            <person name="White J."/>
            <person name="Yandava C."/>
            <person name="Burger G."/>
            <person name="Gray M.W."/>
            <person name="Holland P.W.H."/>
            <person name="King N."/>
            <person name="Lang F.B.F."/>
            <person name="Roger A.J."/>
            <person name="Ruiz-Trillo I."/>
            <person name="Lander E."/>
            <person name="Nusbaum C."/>
        </authorList>
    </citation>
    <scope>NUCLEOTIDE SEQUENCE [LARGE SCALE GENOMIC DNA]</scope>
    <source>
        <strain evidence="4 5">ATCC 50062</strain>
    </source>
</reference>
<dbReference type="PANTHER" id="PTHR24099:SF11">
    <property type="entry name" value="FIBRONECTIN TYPE III DOMAIN-CONTAINING 3BA-RELATED"/>
    <property type="match status" value="1"/>
</dbReference>
<proteinExistence type="predicted"/>
<sequence length="323" mass="34974">MDAGSNSGTFFKKYGEADKEWLCIGTAEQSPSQRKKAGRTLHEGSQIKCGSVIFTVLSIQELTQLMVQRQLVLEVIRGESAGKTFLMRFRDMTIGRRNKKQPECTNEIMVVKDSTSSVSRAHCRIRLERSHSIEDLSASGTFVKRGPVSAADLDSDEGWIHVRKNTKHPLNHSDVIRLAESVFILVSDPSKGGPVPNKPDPPVCKVLSPTSIHLSWADPPSPASDATLLPIRKFKVTRATGTPEDWTAIIGGLAYEWTEDGLTPDTTYHFRVQAQNDVGLSSHSDIVTISTPPADADAAASPADASPTASERASAPDAAASQE</sequence>
<dbReference type="CDD" id="cd00060">
    <property type="entry name" value="FHA"/>
    <property type="match status" value="1"/>
</dbReference>
<dbReference type="GeneID" id="25562047"/>